<sequence>MRRRLGLFGGTVLLSGLLLGVLLPAARAGRWAVDGEALYVVAIAALIVGMVLVLTAPRR</sequence>
<proteinExistence type="predicted"/>
<protein>
    <submittedName>
        <fullName evidence="2">Uncharacterized protein</fullName>
    </submittedName>
</protein>
<evidence type="ECO:0000313" key="3">
    <source>
        <dbReference type="Proteomes" id="UP000218505"/>
    </source>
</evidence>
<name>A0A290ZDI7_9PSEU</name>
<keyword evidence="3" id="KW-1185">Reference proteome</keyword>
<dbReference type="EMBL" id="CP023445">
    <property type="protein sequence ID" value="ATE57078.1"/>
    <property type="molecule type" value="Genomic_DNA"/>
</dbReference>
<dbReference type="KEGG" id="apre:CNX65_30445"/>
<feature type="transmembrane region" description="Helical" evidence="1">
    <location>
        <begin position="38"/>
        <end position="56"/>
    </location>
</feature>
<evidence type="ECO:0000256" key="1">
    <source>
        <dbReference type="SAM" id="Phobius"/>
    </source>
</evidence>
<keyword evidence="1" id="KW-1133">Transmembrane helix</keyword>
<keyword evidence="1" id="KW-0812">Transmembrane</keyword>
<gene>
    <name evidence="2" type="ORF">CNX65_30445</name>
</gene>
<keyword evidence="1" id="KW-0472">Membrane</keyword>
<dbReference type="Proteomes" id="UP000218505">
    <property type="component" value="Chromosome"/>
</dbReference>
<dbReference type="RefSeq" id="WP_096496810.1">
    <property type="nucleotide sequence ID" value="NZ_CP023445.1"/>
</dbReference>
<accession>A0A290ZDI7</accession>
<dbReference type="AlphaFoldDB" id="A0A290ZDI7"/>
<reference evidence="2" key="1">
    <citation type="submission" date="2017-09" db="EMBL/GenBank/DDBJ databases">
        <title>Complete Genome Sequence of ansamitocin-producing Bacterium Actinosynnema pretiosum X47.</title>
        <authorList>
            <person name="Cao G."/>
            <person name="Zong G."/>
            <person name="Zhong C."/>
            <person name="Fu J."/>
        </authorList>
    </citation>
    <scope>NUCLEOTIDE SEQUENCE [LARGE SCALE GENOMIC DNA]</scope>
    <source>
        <strain evidence="2">X47</strain>
    </source>
</reference>
<evidence type="ECO:0000313" key="2">
    <source>
        <dbReference type="EMBL" id="ATE57078.1"/>
    </source>
</evidence>
<organism evidence="2 3">
    <name type="scientific">Actinosynnema pretiosum</name>
    <dbReference type="NCBI Taxonomy" id="42197"/>
    <lineage>
        <taxon>Bacteria</taxon>
        <taxon>Bacillati</taxon>
        <taxon>Actinomycetota</taxon>
        <taxon>Actinomycetes</taxon>
        <taxon>Pseudonocardiales</taxon>
        <taxon>Pseudonocardiaceae</taxon>
        <taxon>Actinosynnema</taxon>
    </lineage>
</organism>